<dbReference type="SMART" id="SM00829">
    <property type="entry name" value="PKS_ER"/>
    <property type="match status" value="1"/>
</dbReference>
<dbReference type="PROSITE" id="PS00059">
    <property type="entry name" value="ADH_ZINC"/>
    <property type="match status" value="1"/>
</dbReference>
<keyword evidence="9" id="KW-1185">Reference proteome</keyword>
<comment type="caution">
    <text evidence="8">The sequence shown here is derived from an EMBL/GenBank/DDBJ whole genome shotgun (WGS) entry which is preliminary data.</text>
</comment>
<dbReference type="Proteomes" id="UP001147760">
    <property type="component" value="Unassembled WGS sequence"/>
</dbReference>
<dbReference type="GO" id="GO:0016491">
    <property type="term" value="F:oxidoreductase activity"/>
    <property type="evidence" value="ECO:0007669"/>
    <property type="project" value="UniProtKB-KW"/>
</dbReference>
<dbReference type="CDD" id="cd08278">
    <property type="entry name" value="benzyl_alcohol_DH"/>
    <property type="match status" value="1"/>
</dbReference>
<dbReference type="InterPro" id="IPR011032">
    <property type="entry name" value="GroES-like_sf"/>
</dbReference>
<dbReference type="SUPFAM" id="SSF51735">
    <property type="entry name" value="NAD(P)-binding Rossmann-fold domains"/>
    <property type="match status" value="1"/>
</dbReference>
<dbReference type="InterPro" id="IPR020843">
    <property type="entry name" value="ER"/>
</dbReference>
<dbReference type="SUPFAM" id="SSF50129">
    <property type="entry name" value="GroES-like"/>
    <property type="match status" value="1"/>
</dbReference>
<evidence type="ECO:0000256" key="5">
    <source>
        <dbReference type="ARBA" id="ARBA00023002"/>
    </source>
</evidence>
<evidence type="ECO:0000313" key="8">
    <source>
        <dbReference type="EMBL" id="KAJ5457033.1"/>
    </source>
</evidence>
<dbReference type="PANTHER" id="PTHR43350">
    <property type="entry name" value="NAD-DEPENDENT ALCOHOL DEHYDROGENASE"/>
    <property type="match status" value="1"/>
</dbReference>
<name>A0A9X0BGM1_9EURO</name>
<comment type="cofactor">
    <cofactor evidence="1 6">
        <name>Zn(2+)</name>
        <dbReference type="ChEBI" id="CHEBI:29105"/>
    </cofactor>
</comment>
<dbReference type="InterPro" id="IPR036291">
    <property type="entry name" value="NAD(P)-bd_dom_sf"/>
</dbReference>
<dbReference type="AlphaFoldDB" id="A0A9X0BGM1"/>
<sequence length="379" mass="40291">MSMESPAVIALIPSEAGGPSWRFGSVKFARPLRETELKIRMVSTGICHTDIFLSSLPPGTLDITYPKVMGHEGAGYVEEVGSAVSVANVGDPVVLSYTFCQSCKLCKAGQESYCLDFDRNVAGDASVFQTSQGERVAGKFFGQSSFSAFSIVDEASVVNVKDKVTAPEELKLLSPLGCGFLTGAGAVLHSAKPSSDDIVLITGVGAVGFGAIMAAKNLGCRRIIAVDRVPGRLELAKQLGASDILDTSTIESASFAERISAIVDGERISFSVETTGVPTLITSVIQALGKRGKHIQLGLPRPGSEITLPIFDVINFQKIIEPGCMGGAPAAELVPQLIQWWRDGSFPFQKLIQFFDAKDVLTAMQAMEDGTTIKPVLVW</sequence>
<protein>
    <recommendedName>
        <fullName evidence="7">Enoyl reductase (ER) domain-containing protein</fullName>
    </recommendedName>
</protein>
<dbReference type="Gene3D" id="3.40.50.720">
    <property type="entry name" value="NAD(P)-binding Rossmann-like Domain"/>
    <property type="match status" value="1"/>
</dbReference>
<comment type="similarity">
    <text evidence="2 6">Belongs to the zinc-containing alcohol dehydrogenase family.</text>
</comment>
<proteinExistence type="inferred from homology"/>
<evidence type="ECO:0000256" key="3">
    <source>
        <dbReference type="ARBA" id="ARBA00022723"/>
    </source>
</evidence>
<evidence type="ECO:0000256" key="6">
    <source>
        <dbReference type="RuleBase" id="RU361277"/>
    </source>
</evidence>
<dbReference type="EMBL" id="JAPWDO010000009">
    <property type="protein sequence ID" value="KAJ5457033.1"/>
    <property type="molecule type" value="Genomic_DNA"/>
</dbReference>
<dbReference type="InterPro" id="IPR002328">
    <property type="entry name" value="ADH_Zn_CS"/>
</dbReference>
<dbReference type="Pfam" id="PF08240">
    <property type="entry name" value="ADH_N"/>
    <property type="match status" value="1"/>
</dbReference>
<reference evidence="8" key="1">
    <citation type="submission" date="2022-12" db="EMBL/GenBank/DDBJ databases">
        <authorList>
            <person name="Petersen C."/>
        </authorList>
    </citation>
    <scope>NUCLEOTIDE SEQUENCE</scope>
    <source>
        <strain evidence="8">IBT 17660</strain>
    </source>
</reference>
<evidence type="ECO:0000256" key="4">
    <source>
        <dbReference type="ARBA" id="ARBA00022833"/>
    </source>
</evidence>
<feature type="domain" description="Enoyl reductase (ER)" evidence="7">
    <location>
        <begin position="24"/>
        <end position="377"/>
    </location>
</feature>
<evidence type="ECO:0000259" key="7">
    <source>
        <dbReference type="SMART" id="SM00829"/>
    </source>
</evidence>
<dbReference type="InterPro" id="IPR013154">
    <property type="entry name" value="ADH-like_N"/>
</dbReference>
<keyword evidence="5" id="KW-0560">Oxidoreductase</keyword>
<organism evidence="8 9">
    <name type="scientific">Penicillium desertorum</name>
    <dbReference type="NCBI Taxonomy" id="1303715"/>
    <lineage>
        <taxon>Eukaryota</taxon>
        <taxon>Fungi</taxon>
        <taxon>Dikarya</taxon>
        <taxon>Ascomycota</taxon>
        <taxon>Pezizomycotina</taxon>
        <taxon>Eurotiomycetes</taxon>
        <taxon>Eurotiomycetidae</taxon>
        <taxon>Eurotiales</taxon>
        <taxon>Aspergillaceae</taxon>
        <taxon>Penicillium</taxon>
    </lineage>
</organism>
<dbReference type="OrthoDB" id="1560166at2759"/>
<evidence type="ECO:0000256" key="2">
    <source>
        <dbReference type="ARBA" id="ARBA00008072"/>
    </source>
</evidence>
<reference evidence="8" key="2">
    <citation type="journal article" date="2023" name="IMA Fungus">
        <title>Comparative genomic study of the Penicillium genus elucidates a diverse pangenome and 15 lateral gene transfer events.</title>
        <authorList>
            <person name="Petersen C."/>
            <person name="Sorensen T."/>
            <person name="Nielsen M.R."/>
            <person name="Sondergaard T.E."/>
            <person name="Sorensen J.L."/>
            <person name="Fitzpatrick D.A."/>
            <person name="Frisvad J.C."/>
            <person name="Nielsen K.L."/>
        </authorList>
    </citation>
    <scope>NUCLEOTIDE SEQUENCE</scope>
    <source>
        <strain evidence="8">IBT 17660</strain>
    </source>
</reference>
<dbReference type="PANTHER" id="PTHR43350:SF2">
    <property type="entry name" value="GROES-LIKE ZINC-BINDING ALCOHOL DEHYDROGENASE FAMILY PROTEIN"/>
    <property type="match status" value="1"/>
</dbReference>
<keyword evidence="3 6" id="KW-0479">Metal-binding</keyword>
<dbReference type="InterPro" id="IPR013149">
    <property type="entry name" value="ADH-like_C"/>
</dbReference>
<accession>A0A9X0BGM1</accession>
<evidence type="ECO:0000256" key="1">
    <source>
        <dbReference type="ARBA" id="ARBA00001947"/>
    </source>
</evidence>
<dbReference type="Gene3D" id="3.90.180.10">
    <property type="entry name" value="Medium-chain alcohol dehydrogenases, catalytic domain"/>
    <property type="match status" value="1"/>
</dbReference>
<gene>
    <name evidence="8" type="ORF">N7530_012307</name>
</gene>
<dbReference type="GO" id="GO:0008270">
    <property type="term" value="F:zinc ion binding"/>
    <property type="evidence" value="ECO:0007669"/>
    <property type="project" value="InterPro"/>
</dbReference>
<evidence type="ECO:0000313" key="9">
    <source>
        <dbReference type="Proteomes" id="UP001147760"/>
    </source>
</evidence>
<dbReference type="Pfam" id="PF00107">
    <property type="entry name" value="ADH_zinc_N"/>
    <property type="match status" value="1"/>
</dbReference>
<keyword evidence="4 6" id="KW-0862">Zinc</keyword>